<proteinExistence type="predicted"/>
<dbReference type="Gene3D" id="2.60.120.620">
    <property type="entry name" value="q2cbj1_9rhob like domain"/>
    <property type="match status" value="1"/>
</dbReference>
<dbReference type="PANTHER" id="PTHR31630">
    <property type="entry name" value="PHYTANOYL-COA DIOXYGENASE-RELATED-RELATED"/>
    <property type="match status" value="1"/>
</dbReference>
<gene>
    <name evidence="1" type="ORF">SMN809_LOCUS63096</name>
</gene>
<reference evidence="1" key="1">
    <citation type="submission" date="2021-02" db="EMBL/GenBank/DDBJ databases">
        <authorList>
            <person name="Nowell W R."/>
        </authorList>
    </citation>
    <scope>NUCLEOTIDE SEQUENCE</scope>
</reference>
<dbReference type="SUPFAM" id="SSF51197">
    <property type="entry name" value="Clavaminate synthase-like"/>
    <property type="match status" value="2"/>
</dbReference>
<feature type="non-terminal residue" evidence="1">
    <location>
        <position position="1"/>
    </location>
</feature>
<comment type="caution">
    <text evidence="1">The sequence shown here is derived from an EMBL/GenBank/DDBJ whole genome shotgun (WGS) entry which is preliminary data.</text>
</comment>
<dbReference type="PANTHER" id="PTHR31630:SF6">
    <property type="entry name" value="PHYTANOYL-COA DIOXYGENASE-RELATED"/>
    <property type="match status" value="1"/>
</dbReference>
<dbReference type="EMBL" id="CAJOBI010268731">
    <property type="protein sequence ID" value="CAF5133984.1"/>
    <property type="molecule type" value="Genomic_DNA"/>
</dbReference>
<dbReference type="Proteomes" id="UP000676336">
    <property type="component" value="Unassembled WGS sequence"/>
</dbReference>
<accession>A0A8S3FP72</accession>
<organism evidence="1 2">
    <name type="scientific">Rotaria magnacalcarata</name>
    <dbReference type="NCBI Taxonomy" id="392030"/>
    <lineage>
        <taxon>Eukaryota</taxon>
        <taxon>Metazoa</taxon>
        <taxon>Spiralia</taxon>
        <taxon>Gnathifera</taxon>
        <taxon>Rotifera</taxon>
        <taxon>Eurotatoria</taxon>
        <taxon>Bdelloidea</taxon>
        <taxon>Philodinida</taxon>
        <taxon>Philodinidae</taxon>
        <taxon>Rotaria</taxon>
    </lineage>
</organism>
<evidence type="ECO:0000313" key="2">
    <source>
        <dbReference type="Proteomes" id="UP000676336"/>
    </source>
</evidence>
<protein>
    <submittedName>
        <fullName evidence="1">Uncharacterized protein</fullName>
    </submittedName>
</protein>
<name>A0A8S3FP72_9BILA</name>
<evidence type="ECO:0000313" key="1">
    <source>
        <dbReference type="EMBL" id="CAF5133984.1"/>
    </source>
</evidence>
<dbReference type="AlphaFoldDB" id="A0A8S3FP72"/>
<sequence length="179" mass="20424">TVINTISWIFMATTTEKFQPPTVPRDSEGFVKSFNLSSYDCPEADDACAFFDQYGFVVIANVFTPKQCAETISDIWNVVESFAEQSIRNDENLWDAHRAGSAILWDQRTMHGSRANSSLRPRYAQFFKMFPAEHPAMTEKRAENRRNGILAKLRAVNINPETDLSFLGQKLFGLEQWSD</sequence>